<evidence type="ECO:0000259" key="18">
    <source>
        <dbReference type="Pfam" id="PF21405"/>
    </source>
</evidence>
<dbReference type="Gene3D" id="3.30.310.50">
    <property type="entry name" value="Alpha-D-phosphohexomutase, C-terminal domain"/>
    <property type="match status" value="1"/>
</dbReference>
<feature type="domain" description="Alpha-D-phosphohexomutase C-terminal" evidence="15">
    <location>
        <begin position="491"/>
        <end position="537"/>
    </location>
</feature>
<dbReference type="PANTHER" id="PTHR45955:SF1">
    <property type="entry name" value="PHOSPHOACETYLGLUCOSAMINE MUTASE"/>
    <property type="match status" value="1"/>
</dbReference>
<evidence type="ECO:0000256" key="12">
    <source>
        <dbReference type="PIRSR" id="PIRSR016408-1"/>
    </source>
</evidence>
<dbReference type="EMBL" id="HG316470">
    <property type="protein sequence ID" value="CDF91984.1"/>
    <property type="molecule type" value="Genomic_DNA"/>
</dbReference>
<dbReference type="SUPFAM" id="SSF55957">
    <property type="entry name" value="Phosphoglucomutase, C-terminal domain"/>
    <property type="match status" value="1"/>
</dbReference>
<feature type="active site" description="Phosphoserine intermediate" evidence="12">
    <location>
        <position position="66"/>
    </location>
</feature>
<evidence type="ECO:0000256" key="10">
    <source>
        <dbReference type="ARBA" id="ARBA00032065"/>
    </source>
</evidence>
<dbReference type="InterPro" id="IPR036900">
    <property type="entry name" value="A-D-PHexomutase_C_sf"/>
</dbReference>
<keyword evidence="8 11" id="KW-0413">Isomerase</keyword>
<keyword evidence="7 11" id="KW-0460">Magnesium</keyword>
<evidence type="ECO:0000313" key="20">
    <source>
        <dbReference type="Proteomes" id="UP000019375"/>
    </source>
</evidence>
<dbReference type="PIRSF" id="PIRSF016408">
    <property type="entry name" value="PAGM"/>
    <property type="match status" value="1"/>
</dbReference>
<dbReference type="InterPro" id="IPR016055">
    <property type="entry name" value="A-D-PHexomutase_a/b/a-I/II/III"/>
</dbReference>
<organism evidence="19 20">
    <name type="scientific">Zygosaccharomyces bailii (strain CLIB 213 / ATCC 58445 / CBS 680 / BCRC 21525 / NBRC 1098 / NCYC 1416 / NRRL Y-2227)</name>
    <dbReference type="NCBI Taxonomy" id="1333698"/>
    <lineage>
        <taxon>Eukaryota</taxon>
        <taxon>Fungi</taxon>
        <taxon>Dikarya</taxon>
        <taxon>Ascomycota</taxon>
        <taxon>Saccharomycotina</taxon>
        <taxon>Saccharomycetes</taxon>
        <taxon>Saccharomycetales</taxon>
        <taxon>Saccharomycetaceae</taxon>
        <taxon>Zygosaccharomyces</taxon>
    </lineage>
</organism>
<dbReference type="Gene3D" id="3.40.120.10">
    <property type="entry name" value="Alpha-D-Glucose-1,6-Bisphosphate, subunit A, domain 3"/>
    <property type="match status" value="2"/>
</dbReference>
<evidence type="ECO:0000256" key="7">
    <source>
        <dbReference type="ARBA" id="ARBA00022842"/>
    </source>
</evidence>
<evidence type="ECO:0000256" key="5">
    <source>
        <dbReference type="ARBA" id="ARBA00022553"/>
    </source>
</evidence>
<feature type="binding site" evidence="14">
    <location>
        <position position="297"/>
    </location>
    <ligand>
        <name>Mg(2+)</name>
        <dbReference type="ChEBI" id="CHEBI:18420"/>
    </ligand>
</feature>
<dbReference type="CDD" id="cd03086">
    <property type="entry name" value="PGM3"/>
    <property type="match status" value="1"/>
</dbReference>
<dbReference type="Pfam" id="PF02878">
    <property type="entry name" value="PGM_PMM_I"/>
    <property type="match status" value="1"/>
</dbReference>
<feature type="binding site" evidence="14">
    <location>
        <position position="295"/>
    </location>
    <ligand>
        <name>Mg(2+)</name>
        <dbReference type="ChEBI" id="CHEBI:18420"/>
    </ligand>
</feature>
<sequence>MLDIETLSSLIGKYCSNSDRTYTYGTAGFRGPAATLDTVLFATGILACLRSLTLKGSPIGVMVTASHNPPIDNGVKVVEPDGSMLPESWEPLATKLANTLATKGNAFERASITDSWLQKELQGSLQAANKFYGNGIIPALVVGRDSRESGPKLLACLIVAAKELFNAEIYDQGMVTTPQLHFLTSQISNGTKDAEESNYYRHFLKAWNDVAQLYAIDGSLPTIKNLTIDAANGIGGPKVEQLLSQWACRSQVRFINDQADKPQLLNHECGADFVKTNQLLPLGFKDSGGLGCSYDGDADRVVFYYVDEAKKFCLLDGDKISTLFAYFFMNLLKQSNLCGKLSLGVVQTAYANGNSTKYLREILNVPVTCAKTGVKHLHHAAVTNYDIGIYFEANGHGTVVFSPHFFQIIQDHREGSVAVQTLEIFSQLINQSVGDAISDMLGVLAVLSISQWTPQKWNEEFSDLPNRLAKVVVPDRSLFITTDQERRLVKPAGLQLSIDEVVARFKQGRSFVRASGTEDAVRIYAEAASVEEVEQLSSIVKDLVVKSVNH</sequence>
<dbReference type="PANTHER" id="PTHR45955">
    <property type="entry name" value="PHOSPHOACETYLGLUCOSAMINE MUTASE"/>
    <property type="match status" value="1"/>
</dbReference>
<evidence type="ECO:0000256" key="9">
    <source>
        <dbReference type="ARBA" id="ARBA00031926"/>
    </source>
</evidence>
<comment type="pathway">
    <text evidence="2 11">Nucleotide-sugar biosynthesis; UDP-N-acetyl-alpha-D-glucosamine biosynthesis; N-acetyl-alpha-D-glucosamine 1-phosphate from alpha-D-glucosamine 6-phosphate (route I): step 2/2.</text>
</comment>
<dbReference type="GO" id="GO:0006048">
    <property type="term" value="P:UDP-N-acetylglucosamine biosynthetic process"/>
    <property type="evidence" value="ECO:0007669"/>
    <property type="project" value="UniProtKB-UniRule"/>
</dbReference>
<comment type="catalytic activity">
    <reaction evidence="1 11">
        <text>N-acetyl-alpha-D-glucosamine 1-phosphate = N-acetyl-D-glucosamine 6-phosphate</text>
        <dbReference type="Rhea" id="RHEA:23804"/>
        <dbReference type="ChEBI" id="CHEBI:57513"/>
        <dbReference type="ChEBI" id="CHEBI:57776"/>
        <dbReference type="EC" id="5.4.2.3"/>
    </reaction>
</comment>
<feature type="binding site" evidence="13">
    <location>
        <begin position="392"/>
        <end position="394"/>
    </location>
    <ligand>
        <name>substrate</name>
    </ligand>
</feature>
<dbReference type="InterPro" id="IPR016657">
    <property type="entry name" value="PAGM"/>
</dbReference>
<evidence type="ECO:0000259" key="16">
    <source>
        <dbReference type="Pfam" id="PF02878"/>
    </source>
</evidence>
<keyword evidence="20" id="KW-1185">Reference proteome</keyword>
<gene>
    <name evidence="19" type="ORF">BN860_00386g</name>
</gene>
<evidence type="ECO:0000259" key="17">
    <source>
        <dbReference type="Pfam" id="PF21404"/>
    </source>
</evidence>
<feature type="binding site" evidence="13">
    <location>
        <begin position="513"/>
        <end position="517"/>
    </location>
    <ligand>
        <name>substrate</name>
    </ligand>
</feature>
<dbReference type="SUPFAM" id="SSF53738">
    <property type="entry name" value="Phosphoglucomutase, first 3 domains"/>
    <property type="match status" value="3"/>
</dbReference>
<evidence type="ECO:0000256" key="4">
    <source>
        <dbReference type="ARBA" id="ARBA00012731"/>
    </source>
</evidence>
<evidence type="ECO:0000256" key="14">
    <source>
        <dbReference type="PIRSR" id="PIRSR016408-3"/>
    </source>
</evidence>
<evidence type="ECO:0000256" key="2">
    <source>
        <dbReference type="ARBA" id="ARBA00004865"/>
    </source>
</evidence>
<dbReference type="Pfam" id="PF00408">
    <property type="entry name" value="PGM_PMM_IV"/>
    <property type="match status" value="1"/>
</dbReference>
<dbReference type="FunFam" id="3.40.120.10:FF:000013">
    <property type="entry name" value="Phosphoacetylglucosamine mutase"/>
    <property type="match status" value="1"/>
</dbReference>
<dbReference type="AlphaFoldDB" id="A0A8J2TBM7"/>
<dbReference type="InterPro" id="IPR049023">
    <property type="entry name" value="AMG1_II"/>
</dbReference>
<dbReference type="FunFam" id="3.30.310.50:FF:000003">
    <property type="entry name" value="Phosphoacetylglucosamine mutase"/>
    <property type="match status" value="1"/>
</dbReference>
<reference evidence="20" key="1">
    <citation type="journal article" date="2013" name="Genome Announc.">
        <title>Genome sequence of the food spoilage yeast Zygosaccharomyces bailii CLIB 213(T).</title>
        <authorList>
            <person name="Galeote V."/>
            <person name="Bigey F."/>
            <person name="Devillers H."/>
            <person name="Neuveglise C."/>
            <person name="Dequin S."/>
        </authorList>
    </citation>
    <scope>NUCLEOTIDE SEQUENCE [LARGE SCALE GENOMIC DNA]</scope>
    <source>
        <strain evidence="20">CLIB 213 / ATCC 58445 / CBS 680 / CCRC 21525 / NBRC 1098 / NCYC 1416 / NRRL Y-2227</strain>
    </source>
</reference>
<evidence type="ECO:0000256" key="11">
    <source>
        <dbReference type="PIRNR" id="PIRNR016408"/>
    </source>
</evidence>
<dbReference type="InterPro" id="IPR005844">
    <property type="entry name" value="A-D-PHexomutase_a/b/a-I"/>
</dbReference>
<protein>
    <recommendedName>
        <fullName evidence="4 11">Phosphoacetylglucosamine mutase</fullName>
        <shortName evidence="11">PAGM</shortName>
        <ecNumber evidence="4 11">5.4.2.3</ecNumber>
    </recommendedName>
    <alternativeName>
        <fullName evidence="10 11">Acetylglucosamine phosphomutase</fullName>
    </alternativeName>
    <alternativeName>
        <fullName evidence="9 11">N-acetylglucosamine-phosphate mutase</fullName>
    </alternativeName>
</protein>
<dbReference type="Proteomes" id="UP000019375">
    <property type="component" value="Unassembled WGS sequence"/>
</dbReference>
<evidence type="ECO:0000256" key="6">
    <source>
        <dbReference type="ARBA" id="ARBA00022723"/>
    </source>
</evidence>
<dbReference type="Pfam" id="PF21405">
    <property type="entry name" value="AMG1_II"/>
    <property type="match status" value="1"/>
</dbReference>
<proteinExistence type="inferred from homology"/>
<name>A0A8J2TBM7_ZYGB2</name>
<keyword evidence="5" id="KW-0597">Phosphoprotein</keyword>
<dbReference type="PROSITE" id="PS00710">
    <property type="entry name" value="PGM_PMM"/>
    <property type="match status" value="1"/>
</dbReference>
<evidence type="ECO:0000256" key="8">
    <source>
        <dbReference type="ARBA" id="ARBA00023235"/>
    </source>
</evidence>
<dbReference type="OrthoDB" id="1928at2759"/>
<feature type="binding site" description="via phosphate group" evidence="14">
    <location>
        <position position="66"/>
    </location>
    <ligand>
        <name>Mg(2+)</name>
        <dbReference type="ChEBI" id="CHEBI:18420"/>
    </ligand>
</feature>
<dbReference type="GO" id="GO:0005975">
    <property type="term" value="P:carbohydrate metabolic process"/>
    <property type="evidence" value="ECO:0007669"/>
    <property type="project" value="InterPro"/>
</dbReference>
<comment type="similarity">
    <text evidence="3 11">Belongs to the phosphohexose mutase family.</text>
</comment>
<evidence type="ECO:0000256" key="3">
    <source>
        <dbReference type="ARBA" id="ARBA00010231"/>
    </source>
</evidence>
<dbReference type="Pfam" id="PF21404">
    <property type="entry name" value="AMG1_III"/>
    <property type="match status" value="1"/>
</dbReference>
<dbReference type="GO" id="GO:0004610">
    <property type="term" value="F:phosphoacetylglucosamine mutase activity"/>
    <property type="evidence" value="ECO:0007669"/>
    <property type="project" value="UniProtKB-UniRule"/>
</dbReference>
<feature type="domain" description="Phosphoacetylglucosamine mutase AMG1" evidence="18">
    <location>
        <begin position="194"/>
        <end position="302"/>
    </location>
</feature>
<evidence type="ECO:0000313" key="19">
    <source>
        <dbReference type="EMBL" id="CDF91984.1"/>
    </source>
</evidence>
<evidence type="ECO:0000259" key="15">
    <source>
        <dbReference type="Pfam" id="PF00408"/>
    </source>
</evidence>
<dbReference type="InterPro" id="IPR005843">
    <property type="entry name" value="A-D-PHexomutase_C"/>
</dbReference>
<feature type="binding site" evidence="13">
    <location>
        <position position="522"/>
    </location>
    <ligand>
        <name>substrate</name>
    </ligand>
</feature>
<keyword evidence="6 11" id="KW-0479">Metal-binding</keyword>
<dbReference type="EC" id="5.4.2.3" evidence="4 11"/>
<feature type="domain" description="Alpha-D-phosphohexomutase alpha/beta/alpha" evidence="16">
    <location>
        <begin position="56"/>
        <end position="90"/>
    </location>
</feature>
<comment type="cofactor">
    <cofactor evidence="11 14">
        <name>Mg(2+)</name>
        <dbReference type="ChEBI" id="CHEBI:18420"/>
    </cofactor>
    <text evidence="11 14">Binds 1 Mg(2+) ion per subunit.</text>
</comment>
<feature type="domain" description="Phosphoacetylglucosamine mutase AMG1" evidence="17">
    <location>
        <begin position="316"/>
        <end position="452"/>
    </location>
</feature>
<evidence type="ECO:0000256" key="13">
    <source>
        <dbReference type="PIRSR" id="PIRSR016408-2"/>
    </source>
</evidence>
<feature type="binding site" evidence="14">
    <location>
        <position position="299"/>
    </location>
    <ligand>
        <name>Mg(2+)</name>
        <dbReference type="ChEBI" id="CHEBI:18420"/>
    </ligand>
</feature>
<dbReference type="InterPro" id="IPR016066">
    <property type="entry name" value="A-D-PHexomutase_CS"/>
</dbReference>
<dbReference type="InterPro" id="IPR049022">
    <property type="entry name" value="AMG1_III"/>
</dbReference>
<dbReference type="GO" id="GO:0000287">
    <property type="term" value="F:magnesium ion binding"/>
    <property type="evidence" value="ECO:0007669"/>
    <property type="project" value="InterPro"/>
</dbReference>
<dbReference type="UniPathway" id="UPA00113">
    <property type="reaction ID" value="UER00530"/>
</dbReference>
<accession>A0A8J2TBM7</accession>
<comment type="function">
    <text evidence="11">Catalyzes the conversion of GlcNAc-6-P into GlcNAc-1-P during the synthesis of uridine diphosphate/UDP-GlcNAc, which is a biosynthetic precursor of chitin and also supplies the amino sugars for N-linked oligosaccharides of glycoproteins.</text>
</comment>
<evidence type="ECO:0000256" key="1">
    <source>
        <dbReference type="ARBA" id="ARBA00000558"/>
    </source>
</evidence>